<name>A0A6J4HEN4_9BACT</name>
<evidence type="ECO:0000313" key="1">
    <source>
        <dbReference type="EMBL" id="CAA9221635.1"/>
    </source>
</evidence>
<accession>A0A6J4HEN4</accession>
<sequence>MVTEKLQGIFLFACGLISLNSSRNPEEFFFAITKLIRVYFVSGL</sequence>
<reference evidence="1" key="1">
    <citation type="submission" date="2020-02" db="EMBL/GenBank/DDBJ databases">
        <authorList>
            <person name="Meier V. D."/>
        </authorList>
    </citation>
    <scope>NUCLEOTIDE SEQUENCE</scope>
    <source>
        <strain evidence="1">AVDCRST_MAG95</strain>
    </source>
</reference>
<protein>
    <submittedName>
        <fullName evidence="1">Uncharacterized protein</fullName>
    </submittedName>
</protein>
<gene>
    <name evidence="1" type="ORF">AVDCRST_MAG95-567</name>
</gene>
<dbReference type="EMBL" id="CADCTJ010000180">
    <property type="protein sequence ID" value="CAA9221635.1"/>
    <property type="molecule type" value="Genomic_DNA"/>
</dbReference>
<organism evidence="1">
    <name type="scientific">uncultured Adhaeribacter sp</name>
    <dbReference type="NCBI Taxonomy" id="448109"/>
    <lineage>
        <taxon>Bacteria</taxon>
        <taxon>Pseudomonadati</taxon>
        <taxon>Bacteroidota</taxon>
        <taxon>Cytophagia</taxon>
        <taxon>Cytophagales</taxon>
        <taxon>Hymenobacteraceae</taxon>
        <taxon>Adhaeribacter</taxon>
        <taxon>environmental samples</taxon>
    </lineage>
</organism>
<proteinExistence type="predicted"/>
<dbReference type="AlphaFoldDB" id="A0A6J4HEN4"/>